<keyword evidence="1" id="KW-1133">Transmembrane helix</keyword>
<gene>
    <name evidence="2" type="ORF">WN944_018496</name>
</gene>
<dbReference type="AlphaFoldDB" id="A0AAP0LUW9"/>
<evidence type="ECO:0000313" key="3">
    <source>
        <dbReference type="Proteomes" id="UP001428341"/>
    </source>
</evidence>
<organism evidence="2 3">
    <name type="scientific">Citrus x changshan-huyou</name>
    <dbReference type="NCBI Taxonomy" id="2935761"/>
    <lineage>
        <taxon>Eukaryota</taxon>
        <taxon>Viridiplantae</taxon>
        <taxon>Streptophyta</taxon>
        <taxon>Embryophyta</taxon>
        <taxon>Tracheophyta</taxon>
        <taxon>Spermatophyta</taxon>
        <taxon>Magnoliopsida</taxon>
        <taxon>eudicotyledons</taxon>
        <taxon>Gunneridae</taxon>
        <taxon>Pentapetalae</taxon>
        <taxon>rosids</taxon>
        <taxon>malvids</taxon>
        <taxon>Sapindales</taxon>
        <taxon>Rutaceae</taxon>
        <taxon>Aurantioideae</taxon>
        <taxon>Citrus</taxon>
    </lineage>
</organism>
<accession>A0AAP0LUW9</accession>
<sequence length="70" mass="8328">MSLSSIPICIPLVSILMPYSRQFRNLRKLNVLFFLWILIAPPVLMVSVVRQFFLHSWLPQNFNSIFHFYS</sequence>
<dbReference type="Proteomes" id="UP001428341">
    <property type="component" value="Unassembled WGS sequence"/>
</dbReference>
<keyword evidence="1" id="KW-0812">Transmembrane</keyword>
<evidence type="ECO:0000313" key="2">
    <source>
        <dbReference type="EMBL" id="KAK9187106.1"/>
    </source>
</evidence>
<proteinExistence type="predicted"/>
<name>A0AAP0LUW9_9ROSI</name>
<keyword evidence="3" id="KW-1185">Reference proteome</keyword>
<comment type="caution">
    <text evidence="2">The sequence shown here is derived from an EMBL/GenBank/DDBJ whole genome shotgun (WGS) entry which is preliminary data.</text>
</comment>
<reference evidence="2 3" key="1">
    <citation type="submission" date="2024-05" db="EMBL/GenBank/DDBJ databases">
        <title>Haplotype-resolved chromosome-level genome assembly of Huyou (Citrus changshanensis).</title>
        <authorList>
            <person name="Miao C."/>
            <person name="Chen W."/>
            <person name="Wu Y."/>
            <person name="Wang L."/>
            <person name="Zhao S."/>
            <person name="Grierson D."/>
            <person name="Xu C."/>
            <person name="Chen K."/>
        </authorList>
    </citation>
    <scope>NUCLEOTIDE SEQUENCE [LARGE SCALE GENOMIC DNA]</scope>
    <source>
        <strain evidence="2">01-14</strain>
        <tissue evidence="2">Leaf</tissue>
    </source>
</reference>
<keyword evidence="1" id="KW-0472">Membrane</keyword>
<feature type="transmembrane region" description="Helical" evidence="1">
    <location>
        <begin position="31"/>
        <end position="53"/>
    </location>
</feature>
<dbReference type="EMBL" id="JBCGBO010000007">
    <property type="protein sequence ID" value="KAK9187106.1"/>
    <property type="molecule type" value="Genomic_DNA"/>
</dbReference>
<protein>
    <submittedName>
        <fullName evidence="2">Uncharacterized protein</fullName>
    </submittedName>
</protein>
<evidence type="ECO:0000256" key="1">
    <source>
        <dbReference type="SAM" id="Phobius"/>
    </source>
</evidence>